<sequence length="290" mass="32690">MFLNKLSNNGVKELFLELAVLVAISENEKVNRKDNGYKLMFSNYLSDYEIDLLFQYAEEMGKKDYLLGLLNDEKTYLSRTVEVPSKLGGVAPIVAATGLLGLAAAAAVSKTKKTEEVKFPVSTDFSRCLSDVLSEVYQDKKNDKGIEKELLSRISEKGLNIFELEKDALLLEIANIPSVKEEIIKKTAVRLIYMKKSGEHPFMARAHLAVGISPFIKHTPIEINERDKKIILFELIFIAYVNGNFNSFKKELIESIAMNLQLDMEYIPEFIDVVSGISSCFREANQLISE</sequence>
<proteinExistence type="predicted"/>
<evidence type="ECO:0000313" key="1">
    <source>
        <dbReference type="EMBL" id="EER47681.1"/>
    </source>
</evidence>
<evidence type="ECO:0000313" key="2">
    <source>
        <dbReference type="Proteomes" id="UP000005532"/>
    </source>
</evidence>
<dbReference type="Proteomes" id="UP000005532">
    <property type="component" value="Unassembled WGS sequence"/>
</dbReference>
<gene>
    <name evidence="1" type="ORF">AM305_06946</name>
</gene>
<comment type="caution">
    <text evidence="1">The sequence shown here is derived from an EMBL/GenBank/DDBJ whole genome shotgun (WGS) entry which is preliminary data.</text>
</comment>
<accession>C5S0G4</accession>
<dbReference type="EMBL" id="ACQL01000068">
    <property type="protein sequence ID" value="EER47681.1"/>
    <property type="molecule type" value="Genomic_DNA"/>
</dbReference>
<reference evidence="1 2" key="1">
    <citation type="journal article" date="2010" name="Vet. Microbiol.">
        <title>Production of haemolysins by strains of the Actinobacillus minor/porcitonsillarum complex.</title>
        <authorList>
            <person name="Arya G."/>
            <person name="Niven D.F."/>
        </authorList>
    </citation>
    <scope>NUCLEOTIDE SEQUENCE [LARGE SCALE GENOMIC DNA]</scope>
    <source>
        <strain evidence="1 2">NM305</strain>
    </source>
</reference>
<protein>
    <submittedName>
        <fullName evidence="1">Uncharacterized protein</fullName>
    </submittedName>
</protein>
<organism evidence="1 2">
    <name type="scientific">Actinobacillus minor NM305</name>
    <dbReference type="NCBI Taxonomy" id="637911"/>
    <lineage>
        <taxon>Bacteria</taxon>
        <taxon>Pseudomonadati</taxon>
        <taxon>Pseudomonadota</taxon>
        <taxon>Gammaproteobacteria</taxon>
        <taxon>Pasteurellales</taxon>
        <taxon>Pasteurellaceae</taxon>
        <taxon>Actinobacillus</taxon>
    </lineage>
</organism>
<name>C5S0G4_9PAST</name>
<dbReference type="RefSeq" id="WP_005823137.1">
    <property type="nucleotide sequence ID" value="NZ_ACQL01000068.1"/>
</dbReference>
<dbReference type="AlphaFoldDB" id="C5S0G4"/>